<dbReference type="InterPro" id="IPR005750">
    <property type="entry name" value="UDP_GlcNAc_COvinyl_MurA"/>
</dbReference>
<keyword evidence="8 13" id="KW-0131">Cell cycle</keyword>
<evidence type="ECO:0000256" key="11">
    <source>
        <dbReference type="ARBA" id="ARBA00038367"/>
    </source>
</evidence>
<dbReference type="PANTHER" id="PTHR43783">
    <property type="entry name" value="UDP-N-ACETYLGLUCOSAMINE 1-CARBOXYVINYLTRANSFERASE"/>
    <property type="match status" value="1"/>
</dbReference>
<dbReference type="HAMAP" id="MF_00111">
    <property type="entry name" value="MurA"/>
    <property type="match status" value="1"/>
</dbReference>
<keyword evidence="6 13" id="KW-0133">Cell shape</keyword>
<keyword evidence="17" id="KW-1185">Reference proteome</keyword>
<comment type="subcellular location">
    <subcellularLocation>
        <location evidence="1 13">Cytoplasm</location>
    </subcellularLocation>
</comment>
<evidence type="ECO:0000313" key="16">
    <source>
        <dbReference type="EMBL" id="MBO4206359.1"/>
    </source>
</evidence>
<evidence type="ECO:0000256" key="13">
    <source>
        <dbReference type="HAMAP-Rule" id="MF_00111"/>
    </source>
</evidence>
<dbReference type="InterPro" id="IPR013792">
    <property type="entry name" value="RNA3'P_cycl/enolpyr_Trfase_a/b"/>
</dbReference>
<evidence type="ECO:0000256" key="5">
    <source>
        <dbReference type="ARBA" id="ARBA00022679"/>
    </source>
</evidence>
<dbReference type="GO" id="GO:0008760">
    <property type="term" value="F:UDP-N-acetylglucosamine 1-carboxyvinyltransferase activity"/>
    <property type="evidence" value="ECO:0007669"/>
    <property type="project" value="UniProtKB-EC"/>
</dbReference>
<dbReference type="PANTHER" id="PTHR43783:SF1">
    <property type="entry name" value="UDP-N-ACETYLGLUCOSAMINE 1-CARBOXYVINYLTRANSFERASE"/>
    <property type="match status" value="1"/>
</dbReference>
<accession>A0ABS3VPR2</accession>
<feature type="domain" description="Enolpyruvate transferase" evidence="15">
    <location>
        <begin position="56"/>
        <end position="468"/>
    </location>
</feature>
<organism evidence="16 17">
    <name type="scientific">Micromonospora echinofusca</name>
    <dbReference type="NCBI Taxonomy" id="47858"/>
    <lineage>
        <taxon>Bacteria</taxon>
        <taxon>Bacillati</taxon>
        <taxon>Actinomycetota</taxon>
        <taxon>Actinomycetes</taxon>
        <taxon>Micromonosporales</taxon>
        <taxon>Micromonosporaceae</taxon>
        <taxon>Micromonospora</taxon>
    </lineage>
</organism>
<dbReference type="InterPro" id="IPR050068">
    <property type="entry name" value="MurA_subfamily"/>
</dbReference>
<comment type="caution">
    <text evidence="13">Lacks conserved residue(s) required for the propagation of feature annotation.</text>
</comment>
<feature type="binding site" evidence="13">
    <location>
        <position position="389"/>
    </location>
    <ligand>
        <name>UDP-N-acetyl-alpha-D-glucosamine</name>
        <dbReference type="ChEBI" id="CHEBI:57705"/>
    </ligand>
</feature>
<feature type="binding site" evidence="13">
    <location>
        <position position="367"/>
    </location>
    <ligand>
        <name>UDP-N-acetyl-alpha-D-glucosamine</name>
        <dbReference type="ChEBI" id="CHEBI:57705"/>
    </ligand>
</feature>
<dbReference type="NCBIfam" id="NF006873">
    <property type="entry name" value="PRK09369.1"/>
    <property type="match status" value="1"/>
</dbReference>
<evidence type="ECO:0000256" key="9">
    <source>
        <dbReference type="ARBA" id="ARBA00023316"/>
    </source>
</evidence>
<dbReference type="Pfam" id="PF00275">
    <property type="entry name" value="EPSP_synthase"/>
    <property type="match status" value="1"/>
</dbReference>
<dbReference type="EMBL" id="WVUH01000064">
    <property type="protein sequence ID" value="MBO4206359.1"/>
    <property type="molecule type" value="Genomic_DNA"/>
</dbReference>
<name>A0ABS3VPR2_MICEH</name>
<evidence type="ECO:0000259" key="15">
    <source>
        <dbReference type="Pfam" id="PF00275"/>
    </source>
</evidence>
<evidence type="ECO:0000256" key="4">
    <source>
        <dbReference type="ARBA" id="ARBA00022618"/>
    </source>
</evidence>
<dbReference type="NCBIfam" id="TIGR01072">
    <property type="entry name" value="murA"/>
    <property type="match status" value="1"/>
</dbReference>
<keyword evidence="9 13" id="KW-0961">Cell wall biogenesis/degradation</keyword>
<dbReference type="CDD" id="cd01555">
    <property type="entry name" value="UdpNAET"/>
    <property type="match status" value="1"/>
</dbReference>
<protein>
    <recommendedName>
        <fullName evidence="13">UDP-N-acetylglucosamine 1-carboxyvinyltransferase</fullName>
        <ecNumber evidence="13">2.5.1.7</ecNumber>
    </recommendedName>
    <alternativeName>
        <fullName evidence="13">Enoylpyruvate transferase</fullName>
    </alternativeName>
    <alternativeName>
        <fullName evidence="13">UDP-N-acetylglucosamine enolpyruvyl transferase</fullName>
        <shortName evidence="13">EPT</shortName>
    </alternativeName>
</protein>
<feature type="region of interest" description="Disordered" evidence="14">
    <location>
        <begin position="1"/>
        <end position="45"/>
    </location>
</feature>
<evidence type="ECO:0000256" key="7">
    <source>
        <dbReference type="ARBA" id="ARBA00022984"/>
    </source>
</evidence>
<evidence type="ECO:0000313" key="17">
    <source>
        <dbReference type="Proteomes" id="UP000823521"/>
    </source>
</evidence>
<keyword evidence="7 13" id="KW-0573">Peptidoglycan synthesis</keyword>
<sequence length="488" mass="50390">MSASTVTDRPAGADVVPPDAATAGTAGPPTAAAWPGTVGPGDGGDTSVNDVSVIRVRGGARLCGTVHVVGAKNSALKLMAAALLAPGRTVITNVPRITDIAIMGEVLRRLGCAVRFEVDPAVDGPAAAHSRTVTIDVPERPGTEADYDLVRRLRASICVLGPLLARLGYVRVAHPGGDAIGSRGLDMHVAGLHRMGAEISGEHGFVIASAPGGLRGADIVLEFPSVGATENLVMAAVLARGVTTIDNAAREPEIVDICTMLTEMGARITGAGTATLTIEGVRELRPVRHATVGDRIVAGTWAFAAAMTRGDVTVTGVNPAFLEVALDKVVSAGGLVETRPDAFRVRMDRRPTAVDVVTLPYPGFATDLLPMAIGLASVSEGASLVTENIFDGRFMFANEMARLGADIKTDGHHAVVRGRDRLSGAPVQATDIRAGAGLVIAGLCADGVTEVSHVHHIDRGYPDFVADLRALGVEVECGRAPEEPDLTL</sequence>
<keyword evidence="4 13" id="KW-0132">Cell division</keyword>
<dbReference type="Gene3D" id="3.65.10.10">
    <property type="entry name" value="Enolpyruvate transferase domain"/>
    <property type="match status" value="2"/>
</dbReference>
<keyword evidence="5 13" id="KW-0808">Transferase</keyword>
<gene>
    <name evidence="13 16" type="primary">murA</name>
    <name evidence="16" type="ORF">GSF22_10125</name>
</gene>
<comment type="catalytic activity">
    <reaction evidence="12 13">
        <text>phosphoenolpyruvate + UDP-N-acetyl-alpha-D-glucosamine = UDP-N-acetyl-3-O-(1-carboxyvinyl)-alpha-D-glucosamine + phosphate</text>
        <dbReference type="Rhea" id="RHEA:18681"/>
        <dbReference type="ChEBI" id="CHEBI:43474"/>
        <dbReference type="ChEBI" id="CHEBI:57705"/>
        <dbReference type="ChEBI" id="CHEBI:58702"/>
        <dbReference type="ChEBI" id="CHEBI:68483"/>
        <dbReference type="EC" id="2.5.1.7"/>
    </reaction>
</comment>
<dbReference type="InterPro" id="IPR036968">
    <property type="entry name" value="Enolpyruvate_Tfrase_sf"/>
</dbReference>
<evidence type="ECO:0000256" key="12">
    <source>
        <dbReference type="ARBA" id="ARBA00047527"/>
    </source>
</evidence>
<dbReference type="SUPFAM" id="SSF55205">
    <property type="entry name" value="EPT/RTPC-like"/>
    <property type="match status" value="1"/>
</dbReference>
<feature type="binding site" evidence="13">
    <location>
        <position position="154"/>
    </location>
    <ligand>
        <name>UDP-N-acetyl-alpha-D-glucosamine</name>
        <dbReference type="ChEBI" id="CHEBI:57705"/>
    </ligand>
</feature>
<proteinExistence type="inferred from homology"/>
<feature type="compositionally biased region" description="Low complexity" evidence="14">
    <location>
        <begin position="12"/>
        <end position="37"/>
    </location>
</feature>
<reference evidence="16 17" key="1">
    <citation type="submission" date="2019-12" db="EMBL/GenBank/DDBJ databases">
        <title>Whole genome sequencing of endophytic Actinobacterium Micromonospora sp. MPMI6T.</title>
        <authorList>
            <person name="Evv R."/>
            <person name="Podile A.R."/>
        </authorList>
    </citation>
    <scope>NUCLEOTIDE SEQUENCE [LARGE SCALE GENOMIC DNA]</scope>
    <source>
        <strain evidence="16 17">MPMI6</strain>
    </source>
</reference>
<dbReference type="Proteomes" id="UP000823521">
    <property type="component" value="Unassembled WGS sequence"/>
</dbReference>
<comment type="similarity">
    <text evidence="11 13">Belongs to the EPSP synthase family. MurA subfamily.</text>
</comment>
<dbReference type="InterPro" id="IPR001986">
    <property type="entry name" value="Enolpyruvate_Tfrase_dom"/>
</dbReference>
<keyword evidence="3 13" id="KW-0963">Cytoplasm</keyword>
<comment type="caution">
    <text evidence="16">The sequence shown here is derived from an EMBL/GenBank/DDBJ whole genome shotgun (WGS) entry which is preliminary data.</text>
</comment>
<feature type="active site" description="Proton donor" evidence="13">
    <location>
        <position position="178"/>
    </location>
</feature>
<evidence type="ECO:0000256" key="8">
    <source>
        <dbReference type="ARBA" id="ARBA00023306"/>
    </source>
</evidence>
<feature type="binding site" evidence="13">
    <location>
        <begin position="72"/>
        <end position="73"/>
    </location>
    <ligand>
        <name>phosphoenolpyruvate</name>
        <dbReference type="ChEBI" id="CHEBI:58702"/>
    </ligand>
</feature>
<evidence type="ECO:0000256" key="10">
    <source>
        <dbReference type="ARBA" id="ARBA00037534"/>
    </source>
</evidence>
<evidence type="ECO:0000256" key="2">
    <source>
        <dbReference type="ARBA" id="ARBA00004752"/>
    </source>
</evidence>
<comment type="function">
    <text evidence="10 13">Cell wall formation. Adds enolpyruvyl to UDP-N-acetylglucosamine.</text>
</comment>
<evidence type="ECO:0000256" key="3">
    <source>
        <dbReference type="ARBA" id="ARBA00022490"/>
    </source>
</evidence>
<evidence type="ECO:0000256" key="14">
    <source>
        <dbReference type="SAM" id="MobiDB-lite"/>
    </source>
</evidence>
<evidence type="ECO:0000256" key="1">
    <source>
        <dbReference type="ARBA" id="ARBA00004496"/>
    </source>
</evidence>
<evidence type="ECO:0000256" key="6">
    <source>
        <dbReference type="ARBA" id="ARBA00022960"/>
    </source>
</evidence>
<comment type="pathway">
    <text evidence="2 13">Cell wall biogenesis; peptidoglycan biosynthesis.</text>
</comment>
<dbReference type="EC" id="2.5.1.7" evidence="13"/>